<comment type="similarity">
    <text evidence="1 9">Belongs to the peptidase S11 family.</text>
</comment>
<proteinExistence type="inferred from homology"/>
<dbReference type="SUPFAM" id="SSF56601">
    <property type="entry name" value="beta-lactamase/transpeptidase-like"/>
    <property type="match status" value="1"/>
</dbReference>
<keyword evidence="6" id="KW-0961">Cell wall biogenesis/degradation</keyword>
<feature type="binding site" evidence="8">
    <location>
        <position position="244"/>
    </location>
    <ligand>
        <name>substrate</name>
    </ligand>
</feature>
<dbReference type="InterPro" id="IPR001967">
    <property type="entry name" value="Peptidase_S11_N"/>
</dbReference>
<evidence type="ECO:0000256" key="2">
    <source>
        <dbReference type="ARBA" id="ARBA00022729"/>
    </source>
</evidence>
<comment type="caution">
    <text evidence="11">The sequence shown here is derived from an EMBL/GenBank/DDBJ whole genome shotgun (WGS) entry which is preliminary data.</text>
</comment>
<dbReference type="AlphaFoldDB" id="A0A559JX68"/>
<dbReference type="Gene3D" id="3.40.710.10">
    <property type="entry name" value="DD-peptidase/beta-lactamase superfamily"/>
    <property type="match status" value="1"/>
</dbReference>
<dbReference type="GO" id="GO:0009252">
    <property type="term" value="P:peptidoglycan biosynthetic process"/>
    <property type="evidence" value="ECO:0007669"/>
    <property type="project" value="UniProtKB-KW"/>
</dbReference>
<dbReference type="GO" id="GO:0009002">
    <property type="term" value="F:serine-type D-Ala-D-Ala carboxypeptidase activity"/>
    <property type="evidence" value="ECO:0007669"/>
    <property type="project" value="InterPro"/>
</dbReference>
<keyword evidence="5" id="KW-0573">Peptidoglycan synthesis</keyword>
<evidence type="ECO:0000259" key="10">
    <source>
        <dbReference type="Pfam" id="PF00768"/>
    </source>
</evidence>
<sequence length="295" mass="31400">MRLKRLLIAVAIVFIVGWAVNANGKLGLTKPKEPALAVVSAVMMDVDTGKWLYRSNAAKPLPPASMSKMMTEVLVLDSVNSGNIAWNDTTAASTYASRVGGAKMGLTEGQIVTVKELFEAMAVHSANDASVALAELIAGTETEFVKRMNAKAEVIGLSKASRFANATGLSSSDLRDIKTAAAKGETMMTAEDVALLAKYLIETYPEVLQTTKKAEAGYANVKLQTTNEMLPGQRFGTRGNDGLKTGYTERAGYCFTGTTVSGGRRYITVVMGASTPEARFEETKKLLAYAEGSST</sequence>
<evidence type="ECO:0000256" key="3">
    <source>
        <dbReference type="ARBA" id="ARBA00022801"/>
    </source>
</evidence>
<name>A0A559JX68_9BACL</name>
<organism evidence="11 12">
    <name type="scientific">Cohnella terricola</name>
    <dbReference type="NCBI Taxonomy" id="1289167"/>
    <lineage>
        <taxon>Bacteria</taxon>
        <taxon>Bacillati</taxon>
        <taxon>Bacillota</taxon>
        <taxon>Bacilli</taxon>
        <taxon>Bacillales</taxon>
        <taxon>Paenibacillaceae</taxon>
        <taxon>Cohnella</taxon>
    </lineage>
</organism>
<accession>A0A559JX68</accession>
<dbReference type="GO" id="GO:0006508">
    <property type="term" value="P:proteolysis"/>
    <property type="evidence" value="ECO:0007669"/>
    <property type="project" value="InterPro"/>
</dbReference>
<evidence type="ECO:0000256" key="4">
    <source>
        <dbReference type="ARBA" id="ARBA00022960"/>
    </source>
</evidence>
<protein>
    <submittedName>
        <fullName evidence="11">D-alanyl-D-alanine carboxypeptidase</fullName>
    </submittedName>
</protein>
<dbReference type="PANTHER" id="PTHR21581:SF11">
    <property type="entry name" value="D-ALANYL-D-ALANINE CARBOXYPEPTIDASE DACA"/>
    <property type="match status" value="1"/>
</dbReference>
<reference evidence="11 12" key="1">
    <citation type="submission" date="2019-07" db="EMBL/GenBank/DDBJ databases">
        <authorList>
            <person name="Kim J."/>
        </authorList>
    </citation>
    <scope>NUCLEOTIDE SEQUENCE [LARGE SCALE GENOMIC DNA]</scope>
    <source>
        <strain evidence="11 12">G13</strain>
    </source>
</reference>
<gene>
    <name evidence="11" type="ORF">FPZ45_02575</name>
</gene>
<evidence type="ECO:0000256" key="7">
    <source>
        <dbReference type="PIRSR" id="PIRSR618044-1"/>
    </source>
</evidence>
<feature type="active site" description="Acyl-ester intermediate" evidence="7">
    <location>
        <position position="65"/>
    </location>
</feature>
<dbReference type="RefSeq" id="WP_144698043.1">
    <property type="nucleotide sequence ID" value="NZ_VNJJ01000001.1"/>
</dbReference>
<evidence type="ECO:0000256" key="1">
    <source>
        <dbReference type="ARBA" id="ARBA00007164"/>
    </source>
</evidence>
<feature type="active site" evidence="7">
    <location>
        <position position="125"/>
    </location>
</feature>
<dbReference type="OrthoDB" id="9791132at2"/>
<keyword evidence="12" id="KW-1185">Reference proteome</keyword>
<feature type="domain" description="Peptidase S11 D-alanyl-D-alanine carboxypeptidase A N-terminal" evidence="10">
    <location>
        <begin position="30"/>
        <end position="275"/>
    </location>
</feature>
<evidence type="ECO:0000256" key="5">
    <source>
        <dbReference type="ARBA" id="ARBA00022984"/>
    </source>
</evidence>
<dbReference type="PANTHER" id="PTHR21581">
    <property type="entry name" value="D-ALANYL-D-ALANINE CARBOXYPEPTIDASE"/>
    <property type="match status" value="1"/>
</dbReference>
<dbReference type="InterPro" id="IPR018044">
    <property type="entry name" value="Peptidase_S11"/>
</dbReference>
<feature type="active site" description="Proton acceptor" evidence="7">
    <location>
        <position position="68"/>
    </location>
</feature>
<dbReference type="GO" id="GO:0008360">
    <property type="term" value="P:regulation of cell shape"/>
    <property type="evidence" value="ECO:0007669"/>
    <property type="project" value="UniProtKB-KW"/>
</dbReference>
<keyword evidence="4" id="KW-0133">Cell shape</keyword>
<keyword evidence="11" id="KW-0121">Carboxypeptidase</keyword>
<dbReference type="InterPro" id="IPR012338">
    <property type="entry name" value="Beta-lactam/transpept-like"/>
</dbReference>
<keyword evidence="3" id="KW-0378">Hydrolase</keyword>
<dbReference type="Pfam" id="PF00768">
    <property type="entry name" value="Peptidase_S11"/>
    <property type="match status" value="1"/>
</dbReference>
<evidence type="ECO:0000313" key="12">
    <source>
        <dbReference type="Proteomes" id="UP000316330"/>
    </source>
</evidence>
<keyword evidence="11" id="KW-0645">Protease</keyword>
<dbReference type="EMBL" id="VNJJ01000001">
    <property type="protein sequence ID" value="TVY04482.1"/>
    <property type="molecule type" value="Genomic_DNA"/>
</dbReference>
<dbReference type="Proteomes" id="UP000316330">
    <property type="component" value="Unassembled WGS sequence"/>
</dbReference>
<evidence type="ECO:0000256" key="9">
    <source>
        <dbReference type="RuleBase" id="RU004016"/>
    </source>
</evidence>
<dbReference type="PRINTS" id="PR00725">
    <property type="entry name" value="DADACBPTASE1"/>
</dbReference>
<keyword evidence="2" id="KW-0732">Signal</keyword>
<evidence type="ECO:0000313" key="11">
    <source>
        <dbReference type="EMBL" id="TVY04482.1"/>
    </source>
</evidence>
<evidence type="ECO:0000256" key="6">
    <source>
        <dbReference type="ARBA" id="ARBA00023316"/>
    </source>
</evidence>
<dbReference type="GO" id="GO:0071555">
    <property type="term" value="P:cell wall organization"/>
    <property type="evidence" value="ECO:0007669"/>
    <property type="project" value="UniProtKB-KW"/>
</dbReference>
<evidence type="ECO:0000256" key="8">
    <source>
        <dbReference type="PIRSR" id="PIRSR618044-2"/>
    </source>
</evidence>